<reference evidence="2" key="1">
    <citation type="submission" date="2020-02" db="EMBL/GenBank/DDBJ databases">
        <authorList>
            <person name="Meier V. D."/>
        </authorList>
    </citation>
    <scope>NUCLEOTIDE SEQUENCE</scope>
    <source>
        <strain evidence="2">AVDCRST_MAG50</strain>
    </source>
</reference>
<feature type="non-terminal residue" evidence="2">
    <location>
        <position position="46"/>
    </location>
</feature>
<feature type="region of interest" description="Disordered" evidence="1">
    <location>
        <begin position="1"/>
        <end position="46"/>
    </location>
</feature>
<organism evidence="2">
    <name type="scientific">uncultured Acidimicrobiales bacterium</name>
    <dbReference type="NCBI Taxonomy" id="310071"/>
    <lineage>
        <taxon>Bacteria</taxon>
        <taxon>Bacillati</taxon>
        <taxon>Actinomycetota</taxon>
        <taxon>Acidimicrobiia</taxon>
        <taxon>Acidimicrobiales</taxon>
        <taxon>environmental samples</taxon>
    </lineage>
</organism>
<feature type="non-terminal residue" evidence="2">
    <location>
        <position position="1"/>
    </location>
</feature>
<evidence type="ECO:0000313" key="2">
    <source>
        <dbReference type="EMBL" id="CAA9233437.1"/>
    </source>
</evidence>
<dbReference type="AlphaFoldDB" id="A0A6J4HTH8"/>
<sequence>GEGSGGRTDPGTTRGADRSRARRPRHAEATGDAGAAAAPRRGGGVD</sequence>
<feature type="compositionally biased region" description="Low complexity" evidence="1">
    <location>
        <begin position="30"/>
        <end position="40"/>
    </location>
</feature>
<accession>A0A6J4HTH8</accession>
<dbReference type="EMBL" id="CADCTF010000064">
    <property type="protein sequence ID" value="CAA9233437.1"/>
    <property type="molecule type" value="Genomic_DNA"/>
</dbReference>
<protein>
    <submittedName>
        <fullName evidence="2">Uncharacterized protein</fullName>
    </submittedName>
</protein>
<evidence type="ECO:0000256" key="1">
    <source>
        <dbReference type="SAM" id="MobiDB-lite"/>
    </source>
</evidence>
<proteinExistence type="predicted"/>
<gene>
    <name evidence="2" type="ORF">AVDCRST_MAG50-1196</name>
</gene>
<name>A0A6J4HTH8_9ACTN</name>